<evidence type="ECO:0000256" key="1">
    <source>
        <dbReference type="SAM" id="MobiDB-lite"/>
    </source>
</evidence>
<organism evidence="2">
    <name type="scientific">Triticum urartu</name>
    <name type="common">Red wild einkorn</name>
    <name type="synonym">Crithodium urartu</name>
    <dbReference type="NCBI Taxonomy" id="4572"/>
    <lineage>
        <taxon>Eukaryota</taxon>
        <taxon>Viridiplantae</taxon>
        <taxon>Streptophyta</taxon>
        <taxon>Embryophyta</taxon>
        <taxon>Tracheophyta</taxon>
        <taxon>Spermatophyta</taxon>
        <taxon>Magnoliopsida</taxon>
        <taxon>Liliopsida</taxon>
        <taxon>Poales</taxon>
        <taxon>Poaceae</taxon>
        <taxon>BOP clade</taxon>
        <taxon>Pooideae</taxon>
        <taxon>Triticodae</taxon>
        <taxon>Triticeae</taxon>
        <taxon>Triticinae</taxon>
        <taxon>Triticum</taxon>
    </lineage>
</organism>
<reference evidence="2" key="1">
    <citation type="journal article" date="2013" name="Nature">
        <title>Draft genome of the wheat A-genome progenitor Triticum urartu.</title>
        <authorList>
            <person name="Ling H.Q."/>
            <person name="Zhao S."/>
            <person name="Liu D."/>
            <person name="Wang J."/>
            <person name="Sun H."/>
            <person name="Zhang C."/>
            <person name="Fan H."/>
            <person name="Li D."/>
            <person name="Dong L."/>
            <person name="Tao Y."/>
            <person name="Gao C."/>
            <person name="Wu H."/>
            <person name="Li Y."/>
            <person name="Cui Y."/>
            <person name="Guo X."/>
            <person name="Zheng S."/>
            <person name="Wang B."/>
            <person name="Yu K."/>
            <person name="Liang Q."/>
            <person name="Yang W."/>
            <person name="Lou X."/>
            <person name="Chen J."/>
            <person name="Feng M."/>
            <person name="Jian J."/>
            <person name="Zhang X."/>
            <person name="Luo G."/>
            <person name="Jiang Y."/>
            <person name="Liu J."/>
            <person name="Wang Z."/>
            <person name="Sha Y."/>
            <person name="Zhang B."/>
            <person name="Wu H."/>
            <person name="Tang D."/>
            <person name="Shen Q."/>
            <person name="Xue P."/>
            <person name="Zou S."/>
            <person name="Wang X."/>
            <person name="Liu X."/>
            <person name="Wang F."/>
            <person name="Yang Y."/>
            <person name="An X."/>
            <person name="Dong Z."/>
            <person name="Zhang K."/>
            <person name="Zhang X."/>
            <person name="Luo M.C."/>
            <person name="Dvorak J."/>
            <person name="Tong Y."/>
            <person name="Wang J."/>
            <person name="Yang H."/>
            <person name="Li Z."/>
            <person name="Wang D."/>
            <person name="Zhang A."/>
            <person name="Wang J."/>
        </authorList>
    </citation>
    <scope>NUCLEOTIDE SEQUENCE</scope>
</reference>
<protein>
    <submittedName>
        <fullName evidence="2">Uncharacterized protein</fullName>
    </submittedName>
</protein>
<dbReference type="AlphaFoldDB" id="M7ZC72"/>
<dbReference type="EMBL" id="KD142414">
    <property type="protein sequence ID" value="EMS57652.1"/>
    <property type="molecule type" value="Genomic_DNA"/>
</dbReference>
<gene>
    <name evidence="2" type="ORF">TRIUR3_05924</name>
</gene>
<feature type="compositionally biased region" description="Basic and acidic residues" evidence="1">
    <location>
        <begin position="1"/>
        <end position="16"/>
    </location>
</feature>
<feature type="region of interest" description="Disordered" evidence="1">
    <location>
        <begin position="1"/>
        <end position="52"/>
    </location>
</feature>
<name>M7ZC72_TRIUA</name>
<accession>M7ZC72</accession>
<proteinExistence type="predicted"/>
<sequence>MASEDAGQRLEAELGRPSHVMKRGQGRSSVRRCARPSLAKRRPRPRPQPVSAALCLGGGSVVGGEASGQWRRGPCGARSTPTRCSTRLHGCGELLLLAVLICTADTRQRRRRMGNGEGEERWGWRSQENRGRGEERGRGSRGRRRLGLLLTAWSWFSSGTHDSSRALL</sequence>
<evidence type="ECO:0000313" key="2">
    <source>
        <dbReference type="EMBL" id="EMS57652.1"/>
    </source>
</evidence>
<feature type="compositionally biased region" description="Basic residues" evidence="1">
    <location>
        <begin position="19"/>
        <end position="45"/>
    </location>
</feature>